<dbReference type="PROSITE" id="PS52045">
    <property type="entry name" value="NEPROSIN_PEP_CD"/>
    <property type="match status" value="1"/>
</dbReference>
<evidence type="ECO:0000259" key="1">
    <source>
        <dbReference type="PROSITE" id="PS52045"/>
    </source>
</evidence>
<dbReference type="InterPro" id="IPR025521">
    <property type="entry name" value="Neprosin_propep"/>
</dbReference>
<dbReference type="STRING" id="3988.B9RQ78"/>
<proteinExistence type="predicted"/>
<evidence type="ECO:0000313" key="2">
    <source>
        <dbReference type="EMBL" id="EEF46317.1"/>
    </source>
</evidence>
<dbReference type="InParanoid" id="B9RQ78"/>
<reference evidence="3" key="1">
    <citation type="journal article" date="2010" name="Nat. Biotechnol.">
        <title>Draft genome sequence of the oilseed species Ricinus communis.</title>
        <authorList>
            <person name="Chan A.P."/>
            <person name="Crabtree J."/>
            <person name="Zhao Q."/>
            <person name="Lorenzi H."/>
            <person name="Orvis J."/>
            <person name="Puiu D."/>
            <person name="Melake-Berhan A."/>
            <person name="Jones K.M."/>
            <person name="Redman J."/>
            <person name="Chen G."/>
            <person name="Cahoon E.B."/>
            <person name="Gedil M."/>
            <person name="Stanke M."/>
            <person name="Haas B.J."/>
            <person name="Wortman J.R."/>
            <person name="Fraser-Liggett C.M."/>
            <person name="Ravel J."/>
            <person name="Rabinowicz P.D."/>
        </authorList>
    </citation>
    <scope>NUCLEOTIDE SEQUENCE [LARGE SCALE GENOMIC DNA]</scope>
    <source>
        <strain evidence="3">cv. Hale</strain>
    </source>
</reference>
<dbReference type="InterPro" id="IPR053168">
    <property type="entry name" value="Glutamic_endopeptidase"/>
</dbReference>
<gene>
    <name evidence="2" type="ORF">RCOM_1486160</name>
</gene>
<dbReference type="InterPro" id="IPR004314">
    <property type="entry name" value="Neprosin"/>
</dbReference>
<protein>
    <recommendedName>
        <fullName evidence="1">Neprosin PEP catalytic domain-containing protein</fullName>
    </recommendedName>
</protein>
<dbReference type="Gene3D" id="3.90.1320.10">
    <property type="entry name" value="Outer-capsid protein sigma 3, large lobe"/>
    <property type="match status" value="1"/>
</dbReference>
<accession>B9RQ78</accession>
<evidence type="ECO:0000313" key="3">
    <source>
        <dbReference type="Proteomes" id="UP000008311"/>
    </source>
</evidence>
<dbReference type="eggNOG" id="ENOG502SJCP">
    <property type="taxonomic scope" value="Eukaryota"/>
</dbReference>
<dbReference type="Pfam" id="PF14365">
    <property type="entry name" value="Neprosin_AP"/>
    <property type="match status" value="1"/>
</dbReference>
<dbReference type="Proteomes" id="UP000008311">
    <property type="component" value="Unassembled WGS sequence"/>
</dbReference>
<dbReference type="PANTHER" id="PTHR31589:SF221">
    <property type="entry name" value="LIGASE, PUTATIVE (DUF239)-RELATED"/>
    <property type="match status" value="1"/>
</dbReference>
<name>B9RQ78_RICCO</name>
<feature type="domain" description="Neprosin PEP catalytic" evidence="1">
    <location>
        <begin position="110"/>
        <end position="361"/>
    </location>
</feature>
<dbReference type="AlphaFoldDB" id="B9RQ78"/>
<dbReference type="Pfam" id="PF03080">
    <property type="entry name" value="Neprosin"/>
    <property type="match status" value="1"/>
</dbReference>
<dbReference type="PANTHER" id="PTHR31589">
    <property type="entry name" value="PROTEIN, PUTATIVE (DUF239)-RELATED-RELATED"/>
    <property type="match status" value="1"/>
</dbReference>
<dbReference type="EMBL" id="EQ973801">
    <property type="protein sequence ID" value="EEF46317.1"/>
    <property type="molecule type" value="Genomic_DNA"/>
</dbReference>
<sequence length="361" mass="40496">MASQVHQDHVTSRILFLIAFLCYRFVDGTRISNSIHEYAKQSEDAFSHPLLKNHIIQMRPSSYPNGLKAGNSTELLQEKGMCPEGTIPIARTHLFRHPKTSPVLLNRTNAFSPPVHEYAQVSLESGYYYGAHAKLNVWNPAKANDGEFSLSQIWVLSGLDQDLNSIEAGWQVFPGDNKPRTFIYWTRDNYGQTGCYDLVCPGFVQTSSKLALGTPIRPVSIYDGNQYDRDIAVHKDRESGNWWLQIRGQDIGYWPSSIFTTLAESATRINWGGEIVNYGLNGRHTSTQMGSGHFPSEGYKKAAVLFKLGYIDDSGVLRDPDGLEPYITKSSCYDLQFGEMGYDDFGVHFYFGGPGYSTQCP</sequence>
<organism evidence="2 3">
    <name type="scientific">Ricinus communis</name>
    <name type="common">Castor bean</name>
    <dbReference type="NCBI Taxonomy" id="3988"/>
    <lineage>
        <taxon>Eukaryota</taxon>
        <taxon>Viridiplantae</taxon>
        <taxon>Streptophyta</taxon>
        <taxon>Embryophyta</taxon>
        <taxon>Tracheophyta</taxon>
        <taxon>Spermatophyta</taxon>
        <taxon>Magnoliopsida</taxon>
        <taxon>eudicotyledons</taxon>
        <taxon>Gunneridae</taxon>
        <taxon>Pentapetalae</taxon>
        <taxon>rosids</taxon>
        <taxon>fabids</taxon>
        <taxon>Malpighiales</taxon>
        <taxon>Euphorbiaceae</taxon>
        <taxon>Acalyphoideae</taxon>
        <taxon>Acalypheae</taxon>
        <taxon>Ricinus</taxon>
    </lineage>
</organism>
<keyword evidence="3" id="KW-1185">Reference proteome</keyword>